<dbReference type="InterPro" id="IPR010987">
    <property type="entry name" value="Glutathione-S-Trfase_C-like"/>
</dbReference>
<dbReference type="PROSITE" id="PS50404">
    <property type="entry name" value="GST_NTER"/>
    <property type="match status" value="1"/>
</dbReference>
<dbReference type="SFLD" id="SFLDG01154">
    <property type="entry name" value="Main.5:_Phi-like"/>
    <property type="match status" value="1"/>
</dbReference>
<comment type="catalytic activity">
    <reaction evidence="5">
        <text>RX + glutathione = an S-substituted glutathione + a halide anion + H(+)</text>
        <dbReference type="Rhea" id="RHEA:16437"/>
        <dbReference type="ChEBI" id="CHEBI:15378"/>
        <dbReference type="ChEBI" id="CHEBI:16042"/>
        <dbReference type="ChEBI" id="CHEBI:17792"/>
        <dbReference type="ChEBI" id="CHEBI:57925"/>
        <dbReference type="ChEBI" id="CHEBI:90779"/>
        <dbReference type="EC" id="2.5.1.18"/>
    </reaction>
</comment>
<comment type="function">
    <text evidence="1">Conjugation of reduced glutathione to a wide number of exogenous and endogenous hydrophobic electrophiles.</text>
</comment>
<evidence type="ECO:0000256" key="5">
    <source>
        <dbReference type="ARBA" id="ARBA00047960"/>
    </source>
</evidence>
<dbReference type="FunFam" id="1.20.1050.10:FF:000004">
    <property type="entry name" value="Glutathione S-transferase F2"/>
    <property type="match status" value="1"/>
</dbReference>
<dbReference type="Pfam" id="PF02798">
    <property type="entry name" value="GST_N"/>
    <property type="match status" value="1"/>
</dbReference>
<dbReference type="InterPro" id="IPR004046">
    <property type="entry name" value="GST_C"/>
</dbReference>
<evidence type="ECO:0000256" key="4">
    <source>
        <dbReference type="ARBA" id="ARBA00022679"/>
    </source>
</evidence>
<dbReference type="CDD" id="cd03053">
    <property type="entry name" value="GST_N_Phi"/>
    <property type="match status" value="1"/>
</dbReference>
<dbReference type="InterPro" id="IPR036249">
    <property type="entry name" value="Thioredoxin-like_sf"/>
</dbReference>
<dbReference type="EC" id="2.5.1.18" evidence="3"/>
<dbReference type="GO" id="GO:0009635">
    <property type="term" value="P:response to herbicide"/>
    <property type="evidence" value="ECO:0007669"/>
    <property type="project" value="UniProtKB-ARBA"/>
</dbReference>
<dbReference type="SUPFAM" id="SSF52833">
    <property type="entry name" value="Thioredoxin-like"/>
    <property type="match status" value="1"/>
</dbReference>
<proteinExistence type="inferred from homology"/>
<dbReference type="PROSITE" id="PS50405">
    <property type="entry name" value="GST_CTER"/>
    <property type="match status" value="1"/>
</dbReference>
<sequence>MEPVVKVYGPAMSWNIARVLVSLEESGVKYELVAVDFAAAEHKSPAHLARNLFSQPFGQVPVLKDGDFCLWESRAITKYICRKYKPELLGVGNLEGSAMVDVWLEVEAHHYRPLIEAVLMEIRIRPIFGQRVDERAVEENIDKLKKVLDVYESRLSSSKYLAGDFISLADLNHVSTMLCLGITIYTSVLDMYPHVRAWWDDLKGRPAARKVSDLMHMSVKNDLK</sequence>
<accession>M8CJG2</accession>
<dbReference type="InterPro" id="IPR040079">
    <property type="entry name" value="Glutathione_S-Trfase"/>
</dbReference>
<dbReference type="EnsemblPlants" id="EMT27457">
    <property type="protein sequence ID" value="EMT27457"/>
    <property type="gene ID" value="F775_28857"/>
</dbReference>
<dbReference type="PANTHER" id="PTHR43900:SF77">
    <property type="entry name" value="GLUTATHIONE TRANSFERASE"/>
    <property type="match status" value="1"/>
</dbReference>
<dbReference type="GO" id="GO:0043295">
    <property type="term" value="F:glutathione binding"/>
    <property type="evidence" value="ECO:0007669"/>
    <property type="project" value="TreeGrafter"/>
</dbReference>
<evidence type="ECO:0000256" key="1">
    <source>
        <dbReference type="ARBA" id="ARBA00003701"/>
    </source>
</evidence>
<dbReference type="PANTHER" id="PTHR43900">
    <property type="entry name" value="GLUTATHIONE S-TRANSFERASE RHO"/>
    <property type="match status" value="1"/>
</dbReference>
<dbReference type="InterPro" id="IPR034347">
    <property type="entry name" value="GST_Phi_C"/>
</dbReference>
<evidence type="ECO:0000256" key="3">
    <source>
        <dbReference type="ARBA" id="ARBA00012452"/>
    </source>
</evidence>
<dbReference type="CDD" id="cd03187">
    <property type="entry name" value="GST_C_Phi"/>
    <property type="match status" value="1"/>
</dbReference>
<dbReference type="FunFam" id="3.40.30.10:FF:000016">
    <property type="entry name" value="Glutathione S-transferase F2"/>
    <property type="match status" value="1"/>
</dbReference>
<dbReference type="ExpressionAtlas" id="M8CJG2">
    <property type="expression patterns" value="baseline"/>
</dbReference>
<organism evidence="6">
    <name type="scientific">Aegilops tauschii</name>
    <name type="common">Tausch's goatgrass</name>
    <name type="synonym">Aegilops squarrosa</name>
    <dbReference type="NCBI Taxonomy" id="37682"/>
    <lineage>
        <taxon>Eukaryota</taxon>
        <taxon>Viridiplantae</taxon>
        <taxon>Streptophyta</taxon>
        <taxon>Embryophyta</taxon>
        <taxon>Tracheophyta</taxon>
        <taxon>Spermatophyta</taxon>
        <taxon>Magnoliopsida</taxon>
        <taxon>Liliopsida</taxon>
        <taxon>Poales</taxon>
        <taxon>Poaceae</taxon>
        <taxon>BOP clade</taxon>
        <taxon>Pooideae</taxon>
        <taxon>Triticodae</taxon>
        <taxon>Triticeae</taxon>
        <taxon>Triticinae</taxon>
        <taxon>Aegilops</taxon>
    </lineage>
</organism>
<dbReference type="SFLD" id="SFLDS00019">
    <property type="entry name" value="Glutathione_Transferase_(cytos"/>
    <property type="match status" value="1"/>
</dbReference>
<dbReference type="InterPro" id="IPR036282">
    <property type="entry name" value="Glutathione-S-Trfase_C_sf"/>
</dbReference>
<dbReference type="Gene3D" id="3.40.30.10">
    <property type="entry name" value="Glutaredoxin"/>
    <property type="match status" value="1"/>
</dbReference>
<name>M8CJG2_AEGTA</name>
<dbReference type="GO" id="GO:0005737">
    <property type="term" value="C:cytoplasm"/>
    <property type="evidence" value="ECO:0007669"/>
    <property type="project" value="TreeGrafter"/>
</dbReference>
<keyword evidence="4" id="KW-0808">Transferase</keyword>
<protein>
    <recommendedName>
        <fullName evidence="3">glutathione transferase</fullName>
        <ecNumber evidence="3">2.5.1.18</ecNumber>
    </recommendedName>
</protein>
<dbReference type="GO" id="GO:0004364">
    <property type="term" value="F:glutathione transferase activity"/>
    <property type="evidence" value="ECO:0007669"/>
    <property type="project" value="UniProtKB-EC"/>
</dbReference>
<dbReference type="Gene3D" id="1.20.1050.10">
    <property type="match status" value="1"/>
</dbReference>
<comment type="similarity">
    <text evidence="2">Belongs to the GST superfamily. Phi family.</text>
</comment>
<dbReference type="SUPFAM" id="SSF47616">
    <property type="entry name" value="GST C-terminal domain-like"/>
    <property type="match status" value="1"/>
</dbReference>
<dbReference type="GO" id="GO:0006749">
    <property type="term" value="P:glutathione metabolic process"/>
    <property type="evidence" value="ECO:0007669"/>
    <property type="project" value="TreeGrafter"/>
</dbReference>
<reference evidence="6" key="1">
    <citation type="submission" date="2015-06" db="UniProtKB">
        <authorList>
            <consortium name="EnsemblPlants"/>
        </authorList>
    </citation>
    <scope>IDENTIFICATION</scope>
</reference>
<dbReference type="AlphaFoldDB" id="M8CJG2"/>
<dbReference type="InterPro" id="IPR004045">
    <property type="entry name" value="Glutathione_S-Trfase_N"/>
</dbReference>
<evidence type="ECO:0000256" key="2">
    <source>
        <dbReference type="ARBA" id="ARBA00010128"/>
    </source>
</evidence>
<dbReference type="SFLD" id="SFLDG00358">
    <property type="entry name" value="Main_(cytGST)"/>
    <property type="match status" value="1"/>
</dbReference>
<evidence type="ECO:0000313" key="6">
    <source>
        <dbReference type="EnsemblPlants" id="EMT27457"/>
    </source>
</evidence>
<dbReference type="Pfam" id="PF00043">
    <property type="entry name" value="GST_C"/>
    <property type="match status" value="1"/>
</dbReference>